<name>A0A8S0Z3K8_ARCPL</name>
<dbReference type="InterPro" id="IPR011011">
    <property type="entry name" value="Znf_FYVE_PHD"/>
</dbReference>
<dbReference type="SUPFAM" id="SSF57903">
    <property type="entry name" value="FYVE/PHD zinc finger"/>
    <property type="match status" value="1"/>
</dbReference>
<dbReference type="OrthoDB" id="7048166at2759"/>
<organism evidence="2 3">
    <name type="scientific">Arctia plantaginis</name>
    <name type="common">Wood tiger moth</name>
    <name type="synonym">Phalaena plantaginis</name>
    <dbReference type="NCBI Taxonomy" id="874455"/>
    <lineage>
        <taxon>Eukaryota</taxon>
        <taxon>Metazoa</taxon>
        <taxon>Ecdysozoa</taxon>
        <taxon>Arthropoda</taxon>
        <taxon>Hexapoda</taxon>
        <taxon>Insecta</taxon>
        <taxon>Pterygota</taxon>
        <taxon>Neoptera</taxon>
        <taxon>Endopterygota</taxon>
        <taxon>Lepidoptera</taxon>
        <taxon>Glossata</taxon>
        <taxon>Ditrysia</taxon>
        <taxon>Noctuoidea</taxon>
        <taxon>Erebidae</taxon>
        <taxon>Arctiinae</taxon>
        <taxon>Arctia</taxon>
    </lineage>
</organism>
<dbReference type="EMBL" id="CADEBC010000208">
    <property type="protein sequence ID" value="CAB3226484.1"/>
    <property type="molecule type" value="Genomic_DNA"/>
</dbReference>
<keyword evidence="3" id="KW-1185">Reference proteome</keyword>
<dbReference type="AlphaFoldDB" id="A0A8S0Z3K8"/>
<reference evidence="2 3" key="1">
    <citation type="submission" date="2020-04" db="EMBL/GenBank/DDBJ databases">
        <authorList>
            <person name="Wallbank WR R."/>
            <person name="Pardo Diaz C."/>
            <person name="Kozak K."/>
            <person name="Martin S."/>
            <person name="Jiggins C."/>
            <person name="Moest M."/>
            <person name="Warren A I."/>
            <person name="Byers J.R.P. K."/>
            <person name="Montejo-Kovacevich G."/>
            <person name="Yen C E."/>
        </authorList>
    </citation>
    <scope>NUCLEOTIDE SEQUENCE [LARGE SCALE GENOMIC DNA]</scope>
</reference>
<dbReference type="Pfam" id="PF25298">
    <property type="entry name" value="Baculo_FP_2nd"/>
    <property type="match status" value="1"/>
</dbReference>
<accession>A0A8S0Z3K8</accession>
<dbReference type="Proteomes" id="UP000494106">
    <property type="component" value="Unassembled WGS sequence"/>
</dbReference>
<proteinExistence type="predicted"/>
<protein>
    <recommendedName>
        <fullName evidence="1">FP protein C-terminal domain-containing protein</fullName>
    </recommendedName>
</protein>
<sequence>MSSHKCGACDEAMSEGAHCTACKQTLHFHCAGITEAGHRRLGDRKLTWRCSQCKLSGITQLTSSPRASRPEPETEIASEIRALSTKLAPLEGLKEEIMTLKSEFADLRSSLTKEFNDTVKEFSVKLNKMEQRIGHMEKVQDQVDRLQSRMDNLEEESDKKDQWSRMNNTEIKGIPQAKNENLFEIVSKLGEKINYKITKQQINFITRVPSLQNDHLKPIVVNFCNRYVKENFVAAARLESKTSPLSTAKIGLQGNHKIYVNDHLTLKNKTLLSKTKKAAAEKNFQYVWVKYAKIHVRKTDTSPVFIVNSERDMAKMV</sequence>
<evidence type="ECO:0000313" key="2">
    <source>
        <dbReference type="EMBL" id="CAB3226484.1"/>
    </source>
</evidence>
<feature type="domain" description="FP protein C-terminal" evidence="1">
    <location>
        <begin position="265"/>
        <end position="316"/>
    </location>
</feature>
<evidence type="ECO:0000259" key="1">
    <source>
        <dbReference type="Pfam" id="PF25298"/>
    </source>
</evidence>
<evidence type="ECO:0000313" key="3">
    <source>
        <dbReference type="Proteomes" id="UP000494106"/>
    </source>
</evidence>
<gene>
    <name evidence="2" type="ORF">APLA_LOCUS2909</name>
</gene>
<dbReference type="InterPro" id="IPR057251">
    <property type="entry name" value="FP_C"/>
</dbReference>
<comment type="caution">
    <text evidence="2">The sequence shown here is derived from an EMBL/GenBank/DDBJ whole genome shotgun (WGS) entry which is preliminary data.</text>
</comment>